<protein>
    <submittedName>
        <fullName evidence="1">Uncharacterized protein</fullName>
    </submittedName>
</protein>
<dbReference type="EMBL" id="MIGC01004595">
    <property type="protein sequence ID" value="PHJ17896.1"/>
    <property type="molecule type" value="Genomic_DNA"/>
</dbReference>
<organism evidence="1 2">
    <name type="scientific">Cystoisospora suis</name>
    <dbReference type="NCBI Taxonomy" id="483139"/>
    <lineage>
        <taxon>Eukaryota</taxon>
        <taxon>Sar</taxon>
        <taxon>Alveolata</taxon>
        <taxon>Apicomplexa</taxon>
        <taxon>Conoidasida</taxon>
        <taxon>Coccidia</taxon>
        <taxon>Eucoccidiorida</taxon>
        <taxon>Eimeriorina</taxon>
        <taxon>Sarcocystidae</taxon>
        <taxon>Cystoisospora</taxon>
    </lineage>
</organism>
<dbReference type="AlphaFoldDB" id="A0A2C6KNC9"/>
<proteinExistence type="predicted"/>
<sequence length="53" mass="5539">MTCDWGASAEAFFLSLYVLGDHGRARKGGRGQNKTGGAALLPPLSLLGVYESV</sequence>
<comment type="caution">
    <text evidence="1">The sequence shown here is derived from an EMBL/GenBank/DDBJ whole genome shotgun (WGS) entry which is preliminary data.</text>
</comment>
<evidence type="ECO:0000313" key="1">
    <source>
        <dbReference type="EMBL" id="PHJ17896.1"/>
    </source>
</evidence>
<dbReference type="VEuPathDB" id="ToxoDB:CSUI_008286"/>
<reference evidence="1 2" key="1">
    <citation type="journal article" date="2017" name="Int. J. Parasitol.">
        <title>The genome of the protozoan parasite Cystoisospora suis and a reverse vaccinology approach to identify vaccine candidates.</title>
        <authorList>
            <person name="Palmieri N."/>
            <person name="Shrestha A."/>
            <person name="Ruttkowski B."/>
            <person name="Beck T."/>
            <person name="Vogl C."/>
            <person name="Tomley F."/>
            <person name="Blake D.P."/>
            <person name="Joachim A."/>
        </authorList>
    </citation>
    <scope>NUCLEOTIDE SEQUENCE [LARGE SCALE GENOMIC DNA]</scope>
    <source>
        <strain evidence="1 2">Wien I</strain>
    </source>
</reference>
<gene>
    <name evidence="1" type="ORF">CSUI_008286</name>
</gene>
<dbReference type="RefSeq" id="XP_067919610.1">
    <property type="nucleotide sequence ID" value="XM_068068420.1"/>
</dbReference>
<name>A0A2C6KNC9_9APIC</name>
<feature type="non-terminal residue" evidence="1">
    <location>
        <position position="53"/>
    </location>
</feature>
<accession>A0A2C6KNC9</accession>
<keyword evidence="2" id="KW-1185">Reference proteome</keyword>
<dbReference type="GeneID" id="94431631"/>
<evidence type="ECO:0000313" key="2">
    <source>
        <dbReference type="Proteomes" id="UP000221165"/>
    </source>
</evidence>
<dbReference type="Proteomes" id="UP000221165">
    <property type="component" value="Unassembled WGS sequence"/>
</dbReference>